<protein>
    <submittedName>
        <fullName evidence="1">Putative glycogenin glucosyltransferase</fullName>
    </submittedName>
</protein>
<dbReference type="AlphaFoldDB" id="A0A3R7NJY3"/>
<dbReference type="RefSeq" id="XP_029239920.1">
    <property type="nucleotide sequence ID" value="XM_029380248.1"/>
</dbReference>
<comment type="caution">
    <text evidence="1">The sequence shown here is derived from an EMBL/GenBank/DDBJ whole genome shotgun (WGS) entry which is preliminary data.</text>
</comment>
<evidence type="ECO:0000313" key="1">
    <source>
        <dbReference type="EMBL" id="RNF07588.1"/>
    </source>
</evidence>
<sequence>MMLLIPSRAVFLAMLRSLKTDGRQQGHSGRDGCIIRGYFKSRYVVLNHLLSIYIYPADPLISLVIGLHYRSSWKPWYNREDPPHPSKYLRANEPVRELAAPYRLW</sequence>
<accession>A0A3R7NJY3</accession>
<dbReference type="Proteomes" id="UP000283634">
    <property type="component" value="Unassembled WGS sequence"/>
</dbReference>
<keyword evidence="2" id="KW-1185">Reference proteome</keyword>
<gene>
    <name evidence="1" type="ORF">TraAM80_03271</name>
</gene>
<dbReference type="EMBL" id="MKGL01000083">
    <property type="protein sequence ID" value="RNF07588.1"/>
    <property type="molecule type" value="Genomic_DNA"/>
</dbReference>
<dbReference type="OrthoDB" id="2014201at2759"/>
<reference evidence="1 2" key="1">
    <citation type="journal article" date="2018" name="BMC Genomics">
        <title>Genomic comparison of Trypanosoma conorhini and Trypanosoma rangeli to Trypanosoma cruzi strains of high and low virulence.</title>
        <authorList>
            <person name="Bradwell K.R."/>
            <person name="Koparde V.N."/>
            <person name="Matveyev A.V."/>
            <person name="Serrano M.G."/>
            <person name="Alves J.M."/>
            <person name="Parikh H."/>
            <person name="Huang B."/>
            <person name="Lee V."/>
            <person name="Espinosa-Alvarez O."/>
            <person name="Ortiz P.A."/>
            <person name="Costa-Martins A.G."/>
            <person name="Teixeira M.M."/>
            <person name="Buck G.A."/>
        </authorList>
    </citation>
    <scope>NUCLEOTIDE SEQUENCE [LARGE SCALE GENOMIC DNA]</scope>
    <source>
        <strain evidence="1 2">AM80</strain>
    </source>
</reference>
<name>A0A3R7NJY3_TRYRA</name>
<dbReference type="GO" id="GO:0016740">
    <property type="term" value="F:transferase activity"/>
    <property type="evidence" value="ECO:0007669"/>
    <property type="project" value="UniProtKB-KW"/>
</dbReference>
<proteinExistence type="predicted"/>
<keyword evidence="1" id="KW-0808">Transferase</keyword>
<organism evidence="1 2">
    <name type="scientific">Trypanosoma rangeli</name>
    <dbReference type="NCBI Taxonomy" id="5698"/>
    <lineage>
        <taxon>Eukaryota</taxon>
        <taxon>Discoba</taxon>
        <taxon>Euglenozoa</taxon>
        <taxon>Kinetoplastea</taxon>
        <taxon>Metakinetoplastina</taxon>
        <taxon>Trypanosomatida</taxon>
        <taxon>Trypanosomatidae</taxon>
        <taxon>Trypanosoma</taxon>
        <taxon>Herpetosoma</taxon>
    </lineage>
</organism>
<dbReference type="GeneID" id="40327204"/>
<evidence type="ECO:0000313" key="2">
    <source>
        <dbReference type="Proteomes" id="UP000283634"/>
    </source>
</evidence>